<dbReference type="Proteomes" id="UP001268089">
    <property type="component" value="Unassembled WGS sequence"/>
</dbReference>
<sequence>MSVLLIAGSPSERSRTAALLEAAGQRLEARGVLVDRLRVRDLSPQALLLADFGHPSISQATGQVAEADVIIVATPVYKAAYSGVLKVFLDLLPQNGFKNKVVLPLATGGSPHHMLALDYSLRPVLQSLGAKHILPGIYATDAQVTLSEGGSYQVSADIGERLDDAVHTLITETLQTGLAIATRFAPVAFSQVRCSV</sequence>
<dbReference type="PANTHER" id="PTHR43408:SF1">
    <property type="entry name" value="FMN REDUCTASE (NADPH)"/>
    <property type="match status" value="1"/>
</dbReference>
<gene>
    <name evidence="6" type="ORF">J2X15_002360</name>
</gene>
<organism evidence="6 7">
    <name type="scientific">Rhodoferax saidenbachensis</name>
    <dbReference type="NCBI Taxonomy" id="1484693"/>
    <lineage>
        <taxon>Bacteria</taxon>
        <taxon>Pseudomonadati</taxon>
        <taxon>Pseudomonadota</taxon>
        <taxon>Betaproteobacteria</taxon>
        <taxon>Burkholderiales</taxon>
        <taxon>Comamonadaceae</taxon>
        <taxon>Rhodoferax</taxon>
    </lineage>
</organism>
<comment type="similarity">
    <text evidence="1">Belongs to the SsuE family.</text>
</comment>
<dbReference type="SUPFAM" id="SSF52218">
    <property type="entry name" value="Flavoproteins"/>
    <property type="match status" value="1"/>
</dbReference>
<evidence type="ECO:0000259" key="5">
    <source>
        <dbReference type="Pfam" id="PF03358"/>
    </source>
</evidence>
<dbReference type="InterPro" id="IPR005025">
    <property type="entry name" value="FMN_Rdtase-like_dom"/>
</dbReference>
<dbReference type="Gene3D" id="3.40.50.360">
    <property type="match status" value="1"/>
</dbReference>
<dbReference type="EC" id="1.5.1.38" evidence="6"/>
<feature type="domain" description="NADPH-dependent FMN reductase-like" evidence="5">
    <location>
        <begin position="1"/>
        <end position="141"/>
    </location>
</feature>
<dbReference type="GO" id="GO:0052873">
    <property type="term" value="F:FMN reductase (NADPH) activity"/>
    <property type="evidence" value="ECO:0007669"/>
    <property type="project" value="UniProtKB-EC"/>
</dbReference>
<name>A0ABU1ZNG1_9BURK</name>
<dbReference type="PANTHER" id="PTHR43408">
    <property type="entry name" value="FMN REDUCTASE (NADPH)"/>
    <property type="match status" value="1"/>
</dbReference>
<proteinExistence type="inferred from homology"/>
<dbReference type="RefSeq" id="WP_310342971.1">
    <property type="nucleotide sequence ID" value="NZ_JAVDXO010000004.1"/>
</dbReference>
<evidence type="ECO:0000313" key="7">
    <source>
        <dbReference type="Proteomes" id="UP001268089"/>
    </source>
</evidence>
<evidence type="ECO:0000256" key="2">
    <source>
        <dbReference type="ARBA" id="ARBA00022630"/>
    </source>
</evidence>
<protein>
    <submittedName>
        <fullName evidence="6">FMN reductase</fullName>
        <ecNumber evidence="6">1.5.1.38</ecNumber>
    </submittedName>
</protein>
<dbReference type="InterPro" id="IPR020048">
    <property type="entry name" value="NADPH-dep_FMN_reduc_SsuE"/>
</dbReference>
<dbReference type="InterPro" id="IPR029039">
    <property type="entry name" value="Flavoprotein-like_sf"/>
</dbReference>
<evidence type="ECO:0000313" key="6">
    <source>
        <dbReference type="EMBL" id="MDR7307074.1"/>
    </source>
</evidence>
<dbReference type="EMBL" id="JAVDXO010000004">
    <property type="protein sequence ID" value="MDR7307074.1"/>
    <property type="molecule type" value="Genomic_DNA"/>
</dbReference>
<accession>A0ABU1ZNG1</accession>
<keyword evidence="2" id="KW-0285">Flavoprotein</keyword>
<reference evidence="6 7" key="1">
    <citation type="submission" date="2023-07" db="EMBL/GenBank/DDBJ databases">
        <title>Sorghum-associated microbial communities from plants grown in Nebraska, USA.</title>
        <authorList>
            <person name="Schachtman D."/>
        </authorList>
    </citation>
    <scope>NUCLEOTIDE SEQUENCE [LARGE SCALE GENOMIC DNA]</scope>
    <source>
        <strain evidence="6 7">BE308</strain>
    </source>
</reference>
<keyword evidence="7" id="KW-1185">Reference proteome</keyword>
<dbReference type="NCBIfam" id="TIGR03567">
    <property type="entry name" value="FMN_reduc_SsuE"/>
    <property type="match status" value="1"/>
</dbReference>
<evidence type="ECO:0000256" key="1">
    <source>
        <dbReference type="ARBA" id="ARBA00005990"/>
    </source>
</evidence>
<comment type="caution">
    <text evidence="6">The sequence shown here is derived from an EMBL/GenBank/DDBJ whole genome shotgun (WGS) entry which is preliminary data.</text>
</comment>
<dbReference type="Pfam" id="PF03358">
    <property type="entry name" value="FMN_red"/>
    <property type="match status" value="1"/>
</dbReference>
<keyword evidence="4 6" id="KW-0560">Oxidoreductase</keyword>
<dbReference type="InterPro" id="IPR051814">
    <property type="entry name" value="NAD(P)H-dep_FMN_reductase"/>
</dbReference>
<keyword evidence="3" id="KW-0288">FMN</keyword>
<evidence type="ECO:0000256" key="4">
    <source>
        <dbReference type="ARBA" id="ARBA00023002"/>
    </source>
</evidence>
<evidence type="ECO:0000256" key="3">
    <source>
        <dbReference type="ARBA" id="ARBA00022643"/>
    </source>
</evidence>